<evidence type="ECO:0000313" key="4">
    <source>
        <dbReference type="EMBL" id="GMH02669.1"/>
    </source>
</evidence>
<dbReference type="PANTHER" id="PTHR11465:SF23">
    <property type="entry name" value="CATALASE-2"/>
    <property type="match status" value="1"/>
</dbReference>
<dbReference type="GO" id="GO:0042542">
    <property type="term" value="P:response to hydrogen peroxide"/>
    <property type="evidence" value="ECO:0007669"/>
    <property type="project" value="TreeGrafter"/>
</dbReference>
<reference evidence="4" key="1">
    <citation type="submission" date="2023-05" db="EMBL/GenBank/DDBJ databases">
        <title>Nepenthes gracilis genome sequencing.</title>
        <authorList>
            <person name="Fukushima K."/>
        </authorList>
    </citation>
    <scope>NUCLEOTIDE SEQUENCE</scope>
    <source>
        <strain evidence="4">SING2019-196</strain>
    </source>
</reference>
<dbReference type="GO" id="GO:0005777">
    <property type="term" value="C:peroxisome"/>
    <property type="evidence" value="ECO:0007669"/>
    <property type="project" value="TreeGrafter"/>
</dbReference>
<sequence>MAVQSSTYEGTCELVGHNFLVFFIHNIIRLPDVKPKIHIQDNWRIIEFFSHNPNSLHIFTLLFDAVGFSQAYKLMEDNLCCWICLDIISVGPEESVVPSDPAIIVLLEEMGTTDLCKGFFQRGIYTVEMDVMKGKMHSLLKSLENCLGYL</sequence>
<dbReference type="GO" id="GO:0042744">
    <property type="term" value="P:hydrogen peroxide catabolic process"/>
    <property type="evidence" value="ECO:0007669"/>
    <property type="project" value="TreeGrafter"/>
</dbReference>
<comment type="cofactor">
    <cofactor evidence="1">
        <name>heme</name>
        <dbReference type="ChEBI" id="CHEBI:30413"/>
    </cofactor>
</comment>
<protein>
    <recommendedName>
        <fullName evidence="2">catalase</fullName>
        <ecNumber evidence="2">1.11.1.6</ecNumber>
    </recommendedName>
</protein>
<dbReference type="EMBL" id="BSYO01000003">
    <property type="protein sequence ID" value="GMH02669.1"/>
    <property type="molecule type" value="Genomic_DNA"/>
</dbReference>
<feature type="domain" description="Catalase core" evidence="3">
    <location>
        <begin position="2"/>
        <end position="76"/>
    </location>
</feature>
<dbReference type="GO" id="GO:0020037">
    <property type="term" value="F:heme binding"/>
    <property type="evidence" value="ECO:0007669"/>
    <property type="project" value="InterPro"/>
</dbReference>
<dbReference type="InterPro" id="IPR020835">
    <property type="entry name" value="Catalase_sf"/>
</dbReference>
<organism evidence="4 5">
    <name type="scientific">Nepenthes gracilis</name>
    <name type="common">Slender pitcher plant</name>
    <dbReference type="NCBI Taxonomy" id="150966"/>
    <lineage>
        <taxon>Eukaryota</taxon>
        <taxon>Viridiplantae</taxon>
        <taxon>Streptophyta</taxon>
        <taxon>Embryophyta</taxon>
        <taxon>Tracheophyta</taxon>
        <taxon>Spermatophyta</taxon>
        <taxon>Magnoliopsida</taxon>
        <taxon>eudicotyledons</taxon>
        <taxon>Gunneridae</taxon>
        <taxon>Pentapetalae</taxon>
        <taxon>Caryophyllales</taxon>
        <taxon>Nepenthaceae</taxon>
        <taxon>Nepenthes</taxon>
    </lineage>
</organism>
<keyword evidence="5" id="KW-1185">Reference proteome</keyword>
<evidence type="ECO:0000256" key="2">
    <source>
        <dbReference type="ARBA" id="ARBA00012314"/>
    </source>
</evidence>
<dbReference type="InterPro" id="IPR011614">
    <property type="entry name" value="Catalase_core"/>
</dbReference>
<dbReference type="PANTHER" id="PTHR11465">
    <property type="entry name" value="CATALASE"/>
    <property type="match status" value="1"/>
</dbReference>
<dbReference type="InterPro" id="IPR018028">
    <property type="entry name" value="Catalase"/>
</dbReference>
<dbReference type="Gene3D" id="2.40.180.10">
    <property type="entry name" value="Catalase core domain"/>
    <property type="match status" value="1"/>
</dbReference>
<dbReference type="SUPFAM" id="SSF56634">
    <property type="entry name" value="Heme-dependent catalase-like"/>
    <property type="match status" value="1"/>
</dbReference>
<dbReference type="Proteomes" id="UP001279734">
    <property type="component" value="Unassembled WGS sequence"/>
</dbReference>
<evidence type="ECO:0000313" key="5">
    <source>
        <dbReference type="Proteomes" id="UP001279734"/>
    </source>
</evidence>
<dbReference type="GO" id="GO:0004096">
    <property type="term" value="F:catalase activity"/>
    <property type="evidence" value="ECO:0007669"/>
    <property type="project" value="UniProtKB-EC"/>
</dbReference>
<evidence type="ECO:0000259" key="3">
    <source>
        <dbReference type="Pfam" id="PF00199"/>
    </source>
</evidence>
<dbReference type="GO" id="GO:0005886">
    <property type="term" value="C:plasma membrane"/>
    <property type="evidence" value="ECO:0007669"/>
    <property type="project" value="TreeGrafter"/>
</dbReference>
<comment type="caution">
    <text evidence="4">The sequence shown here is derived from an EMBL/GenBank/DDBJ whole genome shotgun (WGS) entry which is preliminary data.</text>
</comment>
<dbReference type="EC" id="1.11.1.6" evidence="2"/>
<dbReference type="Pfam" id="PF00199">
    <property type="entry name" value="Catalase"/>
    <property type="match status" value="1"/>
</dbReference>
<proteinExistence type="predicted"/>
<gene>
    <name evidence="4" type="ORF">Nepgr_004508</name>
</gene>
<dbReference type="AlphaFoldDB" id="A0AAD3XF78"/>
<accession>A0AAD3XF78</accession>
<evidence type="ECO:0000256" key="1">
    <source>
        <dbReference type="ARBA" id="ARBA00001971"/>
    </source>
</evidence>
<name>A0AAD3XF78_NEPGR</name>